<reference evidence="7 8" key="1">
    <citation type="submission" date="2017-10" db="EMBL/GenBank/DDBJ databases">
        <title>Paenichitinophaga pekingensis gen. nov., sp. nov., isolated from activated sludge.</title>
        <authorList>
            <person name="Jin D."/>
            <person name="Kong X."/>
            <person name="Deng Y."/>
            <person name="Bai Z."/>
        </authorList>
    </citation>
    <scope>NUCLEOTIDE SEQUENCE [LARGE SCALE GENOMIC DNA]</scope>
    <source>
        <strain evidence="7 8">13</strain>
    </source>
</reference>
<dbReference type="AlphaFoldDB" id="A0A291QVS7"/>
<organism evidence="7 8">
    <name type="scientific">Chitinophaga caeni</name>
    <dbReference type="NCBI Taxonomy" id="2029983"/>
    <lineage>
        <taxon>Bacteria</taxon>
        <taxon>Pseudomonadati</taxon>
        <taxon>Bacteroidota</taxon>
        <taxon>Chitinophagia</taxon>
        <taxon>Chitinophagales</taxon>
        <taxon>Chitinophagaceae</taxon>
        <taxon>Chitinophaga</taxon>
    </lineage>
</organism>
<evidence type="ECO:0000313" key="8">
    <source>
        <dbReference type="Proteomes" id="UP000220133"/>
    </source>
</evidence>
<dbReference type="SUPFAM" id="SSF88946">
    <property type="entry name" value="Sigma2 domain of RNA polymerase sigma factors"/>
    <property type="match status" value="1"/>
</dbReference>
<feature type="domain" description="RNA polymerase sigma factor 70 region 4 type 2" evidence="6">
    <location>
        <begin position="133"/>
        <end position="184"/>
    </location>
</feature>
<dbReference type="InterPro" id="IPR013325">
    <property type="entry name" value="RNA_pol_sigma_r2"/>
</dbReference>
<dbReference type="InterPro" id="IPR036388">
    <property type="entry name" value="WH-like_DNA-bd_sf"/>
</dbReference>
<evidence type="ECO:0000256" key="4">
    <source>
        <dbReference type="ARBA" id="ARBA00023163"/>
    </source>
</evidence>
<dbReference type="InterPro" id="IPR013324">
    <property type="entry name" value="RNA_pol_sigma_r3/r4-like"/>
</dbReference>
<proteinExistence type="inferred from homology"/>
<comment type="similarity">
    <text evidence="1">Belongs to the sigma-70 factor family. ECF subfamily.</text>
</comment>
<protein>
    <recommendedName>
        <fullName evidence="9">RNA polymerase subunit sigma-24</fullName>
    </recommendedName>
</protein>
<evidence type="ECO:0000256" key="1">
    <source>
        <dbReference type="ARBA" id="ARBA00010641"/>
    </source>
</evidence>
<dbReference type="InterPro" id="IPR039425">
    <property type="entry name" value="RNA_pol_sigma-70-like"/>
</dbReference>
<evidence type="ECO:0000259" key="6">
    <source>
        <dbReference type="Pfam" id="PF08281"/>
    </source>
</evidence>
<dbReference type="Pfam" id="PF08281">
    <property type="entry name" value="Sigma70_r4_2"/>
    <property type="match status" value="1"/>
</dbReference>
<dbReference type="GO" id="GO:0003677">
    <property type="term" value="F:DNA binding"/>
    <property type="evidence" value="ECO:0007669"/>
    <property type="project" value="InterPro"/>
</dbReference>
<dbReference type="InterPro" id="IPR013249">
    <property type="entry name" value="RNA_pol_sigma70_r4_t2"/>
</dbReference>
<evidence type="ECO:0000256" key="2">
    <source>
        <dbReference type="ARBA" id="ARBA00023015"/>
    </source>
</evidence>
<evidence type="ECO:0000313" key="7">
    <source>
        <dbReference type="EMBL" id="ATL48066.1"/>
    </source>
</evidence>
<dbReference type="GO" id="GO:0006352">
    <property type="term" value="P:DNA-templated transcription initiation"/>
    <property type="evidence" value="ECO:0007669"/>
    <property type="project" value="InterPro"/>
</dbReference>
<name>A0A291QVS7_9BACT</name>
<gene>
    <name evidence="7" type="ORF">COR50_13325</name>
</gene>
<dbReference type="InterPro" id="IPR007627">
    <property type="entry name" value="RNA_pol_sigma70_r2"/>
</dbReference>
<keyword evidence="2" id="KW-0805">Transcription regulation</keyword>
<dbReference type="NCBIfam" id="TIGR02937">
    <property type="entry name" value="sigma70-ECF"/>
    <property type="match status" value="1"/>
</dbReference>
<sequence>MINIPILLPSPGTYQENELLVKVASGDKYALAEVYKLTYTRLYFIAKRLVDEDTAKDIVSESYVKLLHQPRSFESLAHIANYLAIMTRNACIDWLKSEKKEQLEQEAFNYITGDGLELGAHEQDDIRAALYKMVLDEIEKLPKLARTVFKLSYIEGKSNADISEILNIKDKTVRNKKAEALRALRLSLGPACTLIGILKIFPGI</sequence>
<feature type="domain" description="RNA polymerase sigma-70 region 2" evidence="5">
    <location>
        <begin position="37"/>
        <end position="100"/>
    </location>
</feature>
<dbReference type="Gene3D" id="1.10.1740.10">
    <property type="match status" value="1"/>
</dbReference>
<dbReference type="PANTHER" id="PTHR43133:SF46">
    <property type="entry name" value="RNA POLYMERASE SIGMA-70 FACTOR ECF SUBFAMILY"/>
    <property type="match status" value="1"/>
</dbReference>
<keyword evidence="4" id="KW-0804">Transcription</keyword>
<dbReference type="EMBL" id="CP023777">
    <property type="protein sequence ID" value="ATL48066.1"/>
    <property type="molecule type" value="Genomic_DNA"/>
</dbReference>
<evidence type="ECO:0000259" key="5">
    <source>
        <dbReference type="Pfam" id="PF04542"/>
    </source>
</evidence>
<dbReference type="GO" id="GO:0016987">
    <property type="term" value="F:sigma factor activity"/>
    <property type="evidence" value="ECO:0007669"/>
    <property type="project" value="UniProtKB-KW"/>
</dbReference>
<dbReference type="SUPFAM" id="SSF88659">
    <property type="entry name" value="Sigma3 and sigma4 domains of RNA polymerase sigma factors"/>
    <property type="match status" value="1"/>
</dbReference>
<evidence type="ECO:0008006" key="9">
    <source>
        <dbReference type="Google" id="ProtNLM"/>
    </source>
</evidence>
<dbReference type="KEGG" id="cbae:COR50_13325"/>
<keyword evidence="8" id="KW-1185">Reference proteome</keyword>
<dbReference type="InterPro" id="IPR014284">
    <property type="entry name" value="RNA_pol_sigma-70_dom"/>
</dbReference>
<keyword evidence="3" id="KW-0731">Sigma factor</keyword>
<dbReference type="Gene3D" id="1.10.10.10">
    <property type="entry name" value="Winged helix-like DNA-binding domain superfamily/Winged helix DNA-binding domain"/>
    <property type="match status" value="1"/>
</dbReference>
<accession>A0A291QVS7</accession>
<evidence type="ECO:0000256" key="3">
    <source>
        <dbReference type="ARBA" id="ARBA00023082"/>
    </source>
</evidence>
<dbReference type="PANTHER" id="PTHR43133">
    <property type="entry name" value="RNA POLYMERASE ECF-TYPE SIGMA FACTO"/>
    <property type="match status" value="1"/>
</dbReference>
<dbReference type="Pfam" id="PF04542">
    <property type="entry name" value="Sigma70_r2"/>
    <property type="match status" value="1"/>
</dbReference>
<dbReference type="Proteomes" id="UP000220133">
    <property type="component" value="Chromosome"/>
</dbReference>